<gene>
    <name evidence="1" type="ORF">DC430_02365</name>
</gene>
<dbReference type="Proteomes" id="UP000244335">
    <property type="component" value="Unassembled WGS sequence"/>
</dbReference>
<protein>
    <submittedName>
        <fullName evidence="1">DUF2946 domain-containing protein</fullName>
    </submittedName>
</protein>
<accession>A0AA92C6Z9</accession>
<proteinExistence type="predicted"/>
<comment type="caution">
    <text evidence="1">The sequence shown here is derived from an EMBL/GenBank/DDBJ whole genome shotgun (WGS) entry which is preliminary data.</text>
</comment>
<dbReference type="AlphaFoldDB" id="A0AA92C6Z9"/>
<dbReference type="EMBL" id="QDFR01000001">
    <property type="protein sequence ID" value="PVE56642.1"/>
    <property type="molecule type" value="Genomic_DNA"/>
</dbReference>
<name>A0AA92C6Z9_RHIRH</name>
<dbReference type="RefSeq" id="WP_116492343.1">
    <property type="nucleotide sequence ID" value="NZ_QDFR01000001.1"/>
</dbReference>
<reference evidence="1 2" key="1">
    <citation type="submission" date="2018-04" db="EMBL/GenBank/DDBJ databases">
        <authorList>
            <person name="Hagen T."/>
        </authorList>
    </citation>
    <scope>NUCLEOTIDE SEQUENCE [LARGE SCALE GENOMIC DNA]</scope>
    <source>
        <strain evidence="1 2">TPD7009</strain>
    </source>
</reference>
<organism evidence="1 2">
    <name type="scientific">Rhizobium rhizogenes</name>
    <name type="common">Agrobacterium rhizogenes</name>
    <dbReference type="NCBI Taxonomy" id="359"/>
    <lineage>
        <taxon>Bacteria</taxon>
        <taxon>Pseudomonadati</taxon>
        <taxon>Pseudomonadota</taxon>
        <taxon>Alphaproteobacteria</taxon>
        <taxon>Hyphomicrobiales</taxon>
        <taxon>Rhizobiaceae</taxon>
        <taxon>Rhizobium/Agrobacterium group</taxon>
        <taxon>Rhizobium</taxon>
    </lineage>
</organism>
<sequence length="134" mass="14142">MKLIRRIMQDRSSAGAVAVLALLLFLLQGLANGVAHGSMAATVLAADDIICAAHMPDAGTKKQSPAEKLANSCCGTLCRLASTSFTALLASPTEIAGRIVPHVHVTLWRWNENKIAAPPTREQQPRGPPSLSHA</sequence>
<evidence type="ECO:0000313" key="2">
    <source>
        <dbReference type="Proteomes" id="UP000244335"/>
    </source>
</evidence>
<evidence type="ECO:0000313" key="1">
    <source>
        <dbReference type="EMBL" id="PVE56642.1"/>
    </source>
</evidence>